<evidence type="ECO:0000259" key="3">
    <source>
        <dbReference type="Pfam" id="PF00588"/>
    </source>
</evidence>
<protein>
    <submittedName>
        <fullName evidence="4">rRNA methylase</fullName>
    </submittedName>
</protein>
<gene>
    <name evidence="4" type="ORF">HELGO_WM16865</name>
</gene>
<organism evidence="4">
    <name type="scientific">uncultured Aureispira sp</name>
    <dbReference type="NCBI Taxonomy" id="1331704"/>
    <lineage>
        <taxon>Bacteria</taxon>
        <taxon>Pseudomonadati</taxon>
        <taxon>Bacteroidota</taxon>
        <taxon>Saprospiria</taxon>
        <taxon>Saprospirales</taxon>
        <taxon>Saprospiraceae</taxon>
        <taxon>Aureispira</taxon>
        <taxon>environmental samples</taxon>
    </lineage>
</organism>
<reference evidence="4" key="1">
    <citation type="submission" date="2020-01" db="EMBL/GenBank/DDBJ databases">
        <authorList>
            <person name="Meier V. D."/>
            <person name="Meier V D."/>
        </authorList>
    </citation>
    <scope>NUCLEOTIDE SEQUENCE</scope>
    <source>
        <strain evidence="4">HLG_WM_MAG_10</strain>
    </source>
</reference>
<dbReference type="GO" id="GO:0005829">
    <property type="term" value="C:cytosol"/>
    <property type="evidence" value="ECO:0007669"/>
    <property type="project" value="TreeGrafter"/>
</dbReference>
<evidence type="ECO:0000256" key="2">
    <source>
        <dbReference type="ARBA" id="ARBA00022679"/>
    </source>
</evidence>
<dbReference type="InterPro" id="IPR029026">
    <property type="entry name" value="tRNA_m1G_MTases_N"/>
</dbReference>
<feature type="domain" description="tRNA/rRNA methyltransferase SpoU type" evidence="3">
    <location>
        <begin position="2"/>
        <end position="152"/>
    </location>
</feature>
<dbReference type="PANTHER" id="PTHR46429">
    <property type="entry name" value="23S RRNA (GUANOSINE-2'-O-)-METHYLTRANSFERASE RLMB"/>
    <property type="match status" value="1"/>
</dbReference>
<dbReference type="InterPro" id="IPR029028">
    <property type="entry name" value="Alpha/beta_knot_MTases"/>
</dbReference>
<proteinExistence type="predicted"/>
<dbReference type="SUPFAM" id="SSF75217">
    <property type="entry name" value="alpha/beta knot"/>
    <property type="match status" value="1"/>
</dbReference>
<dbReference type="InterPro" id="IPR004441">
    <property type="entry name" value="rRNA_MeTrfase_TrmH"/>
</dbReference>
<evidence type="ECO:0000313" key="4">
    <source>
        <dbReference type="EMBL" id="CAA6815906.1"/>
    </source>
</evidence>
<dbReference type="Gene3D" id="3.40.1280.10">
    <property type="match status" value="1"/>
</dbReference>
<keyword evidence="2" id="KW-0808">Transferase</keyword>
<dbReference type="GO" id="GO:0032259">
    <property type="term" value="P:methylation"/>
    <property type="evidence" value="ECO:0007669"/>
    <property type="project" value="UniProtKB-KW"/>
</dbReference>
<dbReference type="InterPro" id="IPR001537">
    <property type="entry name" value="SpoU_MeTrfase"/>
</dbReference>
<dbReference type="GO" id="GO:0006396">
    <property type="term" value="P:RNA processing"/>
    <property type="evidence" value="ECO:0007669"/>
    <property type="project" value="InterPro"/>
</dbReference>
<name>A0A6S6TCE7_9BACT</name>
<dbReference type="GO" id="GO:0008173">
    <property type="term" value="F:RNA methyltransferase activity"/>
    <property type="evidence" value="ECO:0007669"/>
    <property type="project" value="InterPro"/>
</dbReference>
<accession>A0A6S6TCE7</accession>
<dbReference type="AlphaFoldDB" id="A0A6S6TCE7"/>
<dbReference type="GO" id="GO:0003723">
    <property type="term" value="F:RNA binding"/>
    <property type="evidence" value="ECO:0007669"/>
    <property type="project" value="InterPro"/>
</dbReference>
<evidence type="ECO:0000256" key="1">
    <source>
        <dbReference type="ARBA" id="ARBA00022603"/>
    </source>
</evidence>
<dbReference type="Pfam" id="PF00588">
    <property type="entry name" value="SpoU_methylase"/>
    <property type="match status" value="1"/>
</dbReference>
<dbReference type="PANTHER" id="PTHR46429:SF1">
    <property type="entry name" value="23S RRNA (GUANOSINE-2'-O-)-METHYLTRANSFERASE RLMB"/>
    <property type="match status" value="1"/>
</dbReference>
<dbReference type="EMBL" id="CACVAQ010000232">
    <property type="protein sequence ID" value="CAA6815906.1"/>
    <property type="molecule type" value="Genomic_DNA"/>
</dbReference>
<sequence length="160" mass="17895">MNVLLFAPEYRPNLSSMIRSAEFYGLDKVYIYDKNKLMLPPTHSKKARADMAHMAKVWTAGAIDHIEIIKIEEDIKDFLANYEGRKVATLVDEKAKHLNAVQFESNDLLIFGSEKEGLPSDVLPLIDQGVYIPAIGHTPCLNVAVTFGIVLHQALKTLES</sequence>
<keyword evidence="1 4" id="KW-0489">Methyltransferase</keyword>